<reference evidence="2 3" key="1">
    <citation type="submission" date="2019-04" db="EMBL/GenBank/DDBJ databases">
        <title>Friends and foes A comparative genomics studyof 23 Aspergillus species from section Flavi.</title>
        <authorList>
            <consortium name="DOE Joint Genome Institute"/>
            <person name="Kjaerbolling I."/>
            <person name="Vesth T."/>
            <person name="Frisvad J.C."/>
            <person name="Nybo J.L."/>
            <person name="Theobald S."/>
            <person name="Kildgaard S."/>
            <person name="Isbrandt T."/>
            <person name="Kuo A."/>
            <person name="Sato A."/>
            <person name="Lyhne E.K."/>
            <person name="Kogle M.E."/>
            <person name="Wiebenga A."/>
            <person name="Kun R.S."/>
            <person name="Lubbers R.J."/>
            <person name="Makela M.R."/>
            <person name="Barry K."/>
            <person name="Chovatia M."/>
            <person name="Clum A."/>
            <person name="Daum C."/>
            <person name="Haridas S."/>
            <person name="He G."/>
            <person name="LaButti K."/>
            <person name="Lipzen A."/>
            <person name="Mondo S."/>
            <person name="Riley R."/>
            <person name="Salamov A."/>
            <person name="Simmons B.A."/>
            <person name="Magnuson J.K."/>
            <person name="Henrissat B."/>
            <person name="Mortensen U.H."/>
            <person name="Larsen T.O."/>
            <person name="Devries R.P."/>
            <person name="Grigoriev I.V."/>
            <person name="Machida M."/>
            <person name="Baker S.E."/>
            <person name="Andersen M.R."/>
        </authorList>
    </citation>
    <scope>NUCLEOTIDE SEQUENCE [LARGE SCALE GENOMIC DNA]</scope>
    <source>
        <strain evidence="2 3">IBT 29228</strain>
    </source>
</reference>
<dbReference type="Proteomes" id="UP000326198">
    <property type="component" value="Unassembled WGS sequence"/>
</dbReference>
<feature type="domain" description="Spondin" evidence="1">
    <location>
        <begin position="1"/>
        <end position="70"/>
    </location>
</feature>
<accession>A0A5N7AQN4</accession>
<dbReference type="PROSITE" id="PS51020">
    <property type="entry name" value="SPONDIN"/>
    <property type="match status" value="1"/>
</dbReference>
<gene>
    <name evidence="2" type="ORF">BDV26DRAFT_303280</name>
</gene>
<dbReference type="InterPro" id="IPR009465">
    <property type="entry name" value="Spondin_N"/>
</dbReference>
<evidence type="ECO:0000313" key="3">
    <source>
        <dbReference type="Proteomes" id="UP000326198"/>
    </source>
</evidence>
<evidence type="ECO:0000259" key="1">
    <source>
        <dbReference type="PROSITE" id="PS51020"/>
    </source>
</evidence>
<name>A0A5N7AQN4_9EURO</name>
<organism evidence="2 3">
    <name type="scientific">Aspergillus bertholletiae</name>
    <dbReference type="NCBI Taxonomy" id="1226010"/>
    <lineage>
        <taxon>Eukaryota</taxon>
        <taxon>Fungi</taxon>
        <taxon>Dikarya</taxon>
        <taxon>Ascomycota</taxon>
        <taxon>Pezizomycotina</taxon>
        <taxon>Eurotiomycetes</taxon>
        <taxon>Eurotiomycetidae</taxon>
        <taxon>Eurotiales</taxon>
        <taxon>Aspergillaceae</taxon>
        <taxon>Aspergillus</taxon>
        <taxon>Aspergillus subgen. Circumdati</taxon>
    </lineage>
</organism>
<dbReference type="EMBL" id="ML736492">
    <property type="protein sequence ID" value="KAE8371060.1"/>
    <property type="molecule type" value="Genomic_DNA"/>
</dbReference>
<evidence type="ECO:0000313" key="2">
    <source>
        <dbReference type="EMBL" id="KAE8371060.1"/>
    </source>
</evidence>
<keyword evidence="3" id="KW-1185">Reference proteome</keyword>
<protein>
    <recommendedName>
        <fullName evidence="1">Spondin domain-containing protein</fullName>
    </recommendedName>
</protein>
<sequence>MVKTKPVWIFVVKTKPISVVTATLTTFRLAPPLPIPPPDPSTATYFLPDEPTFPAELEPLLPSLSPPTLPVDPIPDNIPSIAPETVTLSTTPLPTVSVEIIVPCSTSPNYLDSPDPEILPTVQALGQTLTDQLYTHHSCCVHCHRQRETQHSTQYIDYSGLKNYLERVLTEGGFPDILRVPIMARREDHLACQVSKLSHADPVHVCLATDHRSDTVTEVTFDIDSIGVRWNPTQIVISDLQSSLHLDPLPIPHYTFGRLTGFKDISLILLFPRLYRKEQSLVQYYPSSFEHSRLNGTARGVEPRTQRVESTVRQQQLYYFLPPDILPQIWTRKNLKILTKASTWEGIVQLFQRHWDCISDQVYQSNRLYLDIGKETCPAGLSRVGSTAQFSTLGPDPGSASFSADDAGPRTVLWRRYCLESYSEWIQQQQPRGSPPPRVQFYPTSLLQDTGSLTLEMCWTAPQRQAGLLYSQFYSSVKETWQHVGGGLSHDPVALTQVYLHIKQRCHAALQGSSQKIFGLREEHRVSWNLFRAIHTVMRGRYLHRTRIPGTPVAEAPFYSLSTPTLLSWLYWNINKFYIGFKMVYSLNNRHFVTWEHTRRYGYAWLLDKLDWGTIIFRYPFASYMMFDNPSLQAVYRARYAQEFSAVLCCLELLEDLLQQLCLCIFRKDIFTHVPLYWSSVEPILIGLAQPPVLLQGNWIAVKSIDTLYAWLWEWKDGQYDRHGWKDKPYRMTVRTAFIQSYWLLPYPHGRGFMRKCKESGQEVWWSSYYGRLNRYYRRYYPPERELSAGYYRHHPTQLWRHGRGLTPYMEYTVAPEMTLIGLPEGKLYDRLR</sequence>
<dbReference type="AlphaFoldDB" id="A0A5N7AQN4"/>
<proteinExistence type="predicted"/>
<dbReference type="OrthoDB" id="4363340at2759"/>